<evidence type="ECO:0000313" key="1">
    <source>
        <dbReference type="EMBL" id="KAL5112954.1"/>
    </source>
</evidence>
<accession>A0ABR4QU21</accession>
<name>A0ABR4QU21_9CEST</name>
<protein>
    <submittedName>
        <fullName evidence="1">Uncharacterized protein</fullName>
    </submittedName>
</protein>
<comment type="caution">
    <text evidence="1">The sequence shown here is derived from an EMBL/GenBank/DDBJ whole genome shotgun (WGS) entry which is preliminary data.</text>
</comment>
<dbReference type="Proteomes" id="UP001651158">
    <property type="component" value="Unassembled WGS sequence"/>
</dbReference>
<gene>
    <name evidence="1" type="ORF">TcWFU_009515</name>
</gene>
<reference evidence="1 2" key="1">
    <citation type="journal article" date="2022" name="Front. Cell. Infect. Microbiol.">
        <title>The Genomes of Two Strains of Taenia crassiceps the Animal Model for the Study of Human Cysticercosis.</title>
        <authorList>
            <person name="Bobes R.J."/>
            <person name="Estrada K."/>
            <person name="Rios-Valencia D.G."/>
            <person name="Calderon-Gallegos A."/>
            <person name="de la Torre P."/>
            <person name="Carrero J.C."/>
            <person name="Sanchez-Flores A."/>
            <person name="Laclette J.P."/>
        </authorList>
    </citation>
    <scope>NUCLEOTIDE SEQUENCE [LARGE SCALE GENOMIC DNA]</scope>
    <source>
        <strain evidence="1">WFUcys</strain>
    </source>
</reference>
<dbReference type="EMBL" id="JAKROA010000001">
    <property type="protein sequence ID" value="KAL5112954.1"/>
    <property type="molecule type" value="Genomic_DNA"/>
</dbReference>
<evidence type="ECO:0000313" key="2">
    <source>
        <dbReference type="Proteomes" id="UP001651158"/>
    </source>
</evidence>
<keyword evidence="2" id="KW-1185">Reference proteome</keyword>
<proteinExistence type="predicted"/>
<organism evidence="1 2">
    <name type="scientific">Taenia crassiceps</name>
    <dbReference type="NCBI Taxonomy" id="6207"/>
    <lineage>
        <taxon>Eukaryota</taxon>
        <taxon>Metazoa</taxon>
        <taxon>Spiralia</taxon>
        <taxon>Lophotrochozoa</taxon>
        <taxon>Platyhelminthes</taxon>
        <taxon>Cestoda</taxon>
        <taxon>Eucestoda</taxon>
        <taxon>Cyclophyllidea</taxon>
        <taxon>Taeniidae</taxon>
        <taxon>Taenia</taxon>
    </lineage>
</organism>
<sequence>MFGLEEGGGNFPPEDFAKLAQFHISQTHENADLLHRHSPEAPIWPILLLGHQRIWSPQGGVRGPTNPAPAAVSARAHTLSAQHTESREAKLLSWSISAILSPIYCTVKPSHQC</sequence>